<dbReference type="STRING" id="743718.Isova_1176"/>
<organism evidence="3">
    <name type="scientific">Isoptericola variabilis (strain 225)</name>
    <dbReference type="NCBI Taxonomy" id="743718"/>
    <lineage>
        <taxon>Bacteria</taxon>
        <taxon>Bacillati</taxon>
        <taxon>Actinomycetota</taxon>
        <taxon>Actinomycetes</taxon>
        <taxon>Micrococcales</taxon>
        <taxon>Promicromonosporaceae</taxon>
        <taxon>Isoptericola</taxon>
    </lineage>
</organism>
<evidence type="ECO:0000313" key="3">
    <source>
        <dbReference type="Proteomes" id="UP000009236"/>
    </source>
</evidence>
<dbReference type="InterPro" id="IPR025327">
    <property type="entry name" value="DUF4233"/>
</dbReference>
<evidence type="ECO:0000313" key="2">
    <source>
        <dbReference type="EMBL" id="AEG43946.1"/>
    </source>
</evidence>
<evidence type="ECO:0000256" key="1">
    <source>
        <dbReference type="SAM" id="Phobius"/>
    </source>
</evidence>
<keyword evidence="1" id="KW-0812">Transmembrane</keyword>
<keyword evidence="1" id="KW-0472">Membrane</keyword>
<keyword evidence="1" id="KW-1133">Transmembrane helix</keyword>
<keyword evidence="3" id="KW-1185">Reference proteome</keyword>
<dbReference type="KEGG" id="iva:Isova_1176"/>
<dbReference type="Proteomes" id="UP000009236">
    <property type="component" value="Chromosome"/>
</dbReference>
<reference evidence="2 3" key="1">
    <citation type="submission" date="2011-05" db="EMBL/GenBank/DDBJ databases">
        <title>Complete sequence of Isoptericola variabilis 225.</title>
        <authorList>
            <consortium name="US DOE Joint Genome Institute"/>
            <person name="Lucas S."/>
            <person name="Han J."/>
            <person name="Lapidus A."/>
            <person name="Cheng J.-F."/>
            <person name="Goodwin L."/>
            <person name="Pitluck S."/>
            <person name="Peters L."/>
            <person name="Mikhailova N."/>
            <person name="Zeytun A."/>
            <person name="Han C."/>
            <person name="Tapia R."/>
            <person name="Land M."/>
            <person name="Hauser L."/>
            <person name="Kyrpides N."/>
            <person name="Ivanova N."/>
            <person name="Pagani I."/>
            <person name="Siebers A."/>
            <person name="Allgaier M."/>
            <person name="Thelen M."/>
            <person name="Hugenholtz P."/>
            <person name="Gladden J."/>
            <person name="Woyke T."/>
        </authorList>
    </citation>
    <scope>NUCLEOTIDE SEQUENCE [LARGE SCALE GENOMIC DNA]</scope>
    <source>
        <strain evidence="3">225</strain>
    </source>
</reference>
<feature type="transmembrane region" description="Helical" evidence="1">
    <location>
        <begin position="55"/>
        <end position="77"/>
    </location>
</feature>
<protein>
    <recommendedName>
        <fullName evidence="4">DUF4233 domain-containing protein</fullName>
    </recommendedName>
</protein>
<proteinExistence type="predicted"/>
<dbReference type="Pfam" id="PF14017">
    <property type="entry name" value="DUF4233"/>
    <property type="match status" value="1"/>
</dbReference>
<accession>F6FRU5</accession>
<dbReference type="eggNOG" id="ENOG5033BE5">
    <property type="taxonomic scope" value="Bacteria"/>
</dbReference>
<feature type="transmembrane region" description="Helical" evidence="1">
    <location>
        <begin position="97"/>
        <end position="122"/>
    </location>
</feature>
<dbReference type="RefSeq" id="WP_013838338.1">
    <property type="nucleotide sequence ID" value="NC_015588.1"/>
</dbReference>
<sequence>MSKDDRPRPGDPIKPKKPAKVQLASATLQLEAFVVLFAAFALYGLRDSAYERGPFVIASATALWIIAGVLFVTLLVLARTVSRPGGYLAGSVAQVPVLAMGLLLPMMFVVAGIFVVMWVVALRLGGRIDRERAEYDAAHPETAPRVDS</sequence>
<dbReference type="AlphaFoldDB" id="F6FRU5"/>
<dbReference type="EMBL" id="CP002810">
    <property type="protein sequence ID" value="AEG43946.1"/>
    <property type="molecule type" value="Genomic_DNA"/>
</dbReference>
<name>F6FRU5_ISOV2</name>
<gene>
    <name evidence="2" type="ordered locus">Isova_1176</name>
</gene>
<dbReference type="HOGENOM" id="CLU_129305_1_0_11"/>
<feature type="transmembrane region" description="Helical" evidence="1">
    <location>
        <begin position="23"/>
        <end position="43"/>
    </location>
</feature>
<evidence type="ECO:0008006" key="4">
    <source>
        <dbReference type="Google" id="ProtNLM"/>
    </source>
</evidence>